<protein>
    <recommendedName>
        <fullName evidence="4">tRNA pseudouridine synthase A</fullName>
        <ecNumber evidence="4">5.4.99.12</ecNumber>
    </recommendedName>
    <alternativeName>
        <fullName evidence="4">tRNA pseudouridine(38-40) synthase</fullName>
    </alternativeName>
    <alternativeName>
        <fullName evidence="4">tRNA pseudouridylate synthase I</fullName>
    </alternativeName>
    <alternativeName>
        <fullName evidence="4">tRNA-uridine isomerase I</fullName>
    </alternativeName>
</protein>
<evidence type="ECO:0000256" key="4">
    <source>
        <dbReference type="HAMAP-Rule" id="MF_00171"/>
    </source>
</evidence>
<comment type="similarity">
    <text evidence="1 4 7">Belongs to the tRNA pseudouridine synthase TruA family.</text>
</comment>
<dbReference type="RefSeq" id="WP_027471562.1">
    <property type="nucleotide sequence ID" value="NZ_BAMD01000012.1"/>
</dbReference>
<dbReference type="InterPro" id="IPR001406">
    <property type="entry name" value="PsdUridine_synth_TruA"/>
</dbReference>
<evidence type="ECO:0000256" key="6">
    <source>
        <dbReference type="PIRSR" id="PIRSR001430-2"/>
    </source>
</evidence>
<organism evidence="9 10">
    <name type="scientific">Saccharicrinis fermentans DSM 9555 = JCM 21142</name>
    <dbReference type="NCBI Taxonomy" id="869213"/>
    <lineage>
        <taxon>Bacteria</taxon>
        <taxon>Pseudomonadati</taxon>
        <taxon>Bacteroidota</taxon>
        <taxon>Bacteroidia</taxon>
        <taxon>Marinilabiliales</taxon>
        <taxon>Marinilabiliaceae</taxon>
        <taxon>Saccharicrinis</taxon>
    </lineage>
</organism>
<dbReference type="Pfam" id="PF01416">
    <property type="entry name" value="PseudoU_synth_1"/>
    <property type="match status" value="2"/>
</dbReference>
<dbReference type="GO" id="GO:0003723">
    <property type="term" value="F:RNA binding"/>
    <property type="evidence" value="ECO:0007669"/>
    <property type="project" value="InterPro"/>
</dbReference>
<gene>
    <name evidence="4" type="primary">truA</name>
    <name evidence="9" type="ORF">JCM21142_31318</name>
</gene>
<dbReference type="eggNOG" id="COG0101">
    <property type="taxonomic scope" value="Bacteria"/>
</dbReference>
<keyword evidence="3 4" id="KW-0413">Isomerase</keyword>
<feature type="binding site" evidence="4 6">
    <location>
        <position position="111"/>
    </location>
    <ligand>
        <name>substrate</name>
    </ligand>
</feature>
<comment type="subunit">
    <text evidence="4">Homodimer.</text>
</comment>
<feature type="active site" description="Nucleophile" evidence="4 5">
    <location>
        <position position="52"/>
    </location>
</feature>
<feature type="domain" description="Pseudouridine synthase I TruA alpha/beta" evidence="8">
    <location>
        <begin position="143"/>
        <end position="244"/>
    </location>
</feature>
<dbReference type="OrthoDB" id="9811823at2"/>
<dbReference type="PANTHER" id="PTHR11142">
    <property type="entry name" value="PSEUDOURIDYLATE SYNTHASE"/>
    <property type="match status" value="1"/>
</dbReference>
<dbReference type="AlphaFoldDB" id="W7Y553"/>
<evidence type="ECO:0000256" key="3">
    <source>
        <dbReference type="ARBA" id="ARBA00023235"/>
    </source>
</evidence>
<evidence type="ECO:0000256" key="2">
    <source>
        <dbReference type="ARBA" id="ARBA00022694"/>
    </source>
</evidence>
<dbReference type="InterPro" id="IPR020094">
    <property type="entry name" value="TruA/RsuA/RluB/E/F_N"/>
</dbReference>
<dbReference type="FunFam" id="3.30.70.580:FF:000001">
    <property type="entry name" value="tRNA pseudouridine synthase A"/>
    <property type="match status" value="1"/>
</dbReference>
<evidence type="ECO:0000259" key="8">
    <source>
        <dbReference type="Pfam" id="PF01416"/>
    </source>
</evidence>
<evidence type="ECO:0000313" key="9">
    <source>
        <dbReference type="EMBL" id="GAF02678.1"/>
    </source>
</evidence>
<dbReference type="Gene3D" id="3.30.70.580">
    <property type="entry name" value="Pseudouridine synthase I, catalytic domain, N-terminal subdomain"/>
    <property type="match status" value="1"/>
</dbReference>
<dbReference type="CDD" id="cd02570">
    <property type="entry name" value="PseudoU_synth_EcTruA"/>
    <property type="match status" value="1"/>
</dbReference>
<dbReference type="PANTHER" id="PTHR11142:SF0">
    <property type="entry name" value="TRNA PSEUDOURIDINE SYNTHASE-LIKE 1"/>
    <property type="match status" value="1"/>
</dbReference>
<comment type="catalytic activity">
    <reaction evidence="4 7">
        <text>uridine(38/39/40) in tRNA = pseudouridine(38/39/40) in tRNA</text>
        <dbReference type="Rhea" id="RHEA:22376"/>
        <dbReference type="Rhea" id="RHEA-COMP:10085"/>
        <dbReference type="Rhea" id="RHEA-COMP:10087"/>
        <dbReference type="ChEBI" id="CHEBI:65314"/>
        <dbReference type="ChEBI" id="CHEBI:65315"/>
        <dbReference type="EC" id="5.4.99.12"/>
    </reaction>
</comment>
<reference evidence="9 10" key="1">
    <citation type="journal article" date="2014" name="Genome Announc.">
        <title>Draft Genome Sequence of Cytophaga fermentans JCM 21142T, a Facultative Anaerobe Isolated from Marine Mud.</title>
        <authorList>
            <person name="Starns D."/>
            <person name="Oshima K."/>
            <person name="Suda W."/>
            <person name="Iino T."/>
            <person name="Yuki M."/>
            <person name="Inoue J."/>
            <person name="Kitamura K."/>
            <person name="Iida T."/>
            <person name="Darby A."/>
            <person name="Hattori M."/>
            <person name="Ohkuma M."/>
        </authorList>
    </citation>
    <scope>NUCLEOTIDE SEQUENCE [LARGE SCALE GENOMIC DNA]</scope>
    <source>
        <strain evidence="9 10">JCM 21142</strain>
    </source>
</reference>
<dbReference type="InterPro" id="IPR020095">
    <property type="entry name" value="PsdUridine_synth_TruA_C"/>
</dbReference>
<keyword evidence="10" id="KW-1185">Reference proteome</keyword>
<comment type="function">
    <text evidence="4">Formation of pseudouridine at positions 38, 39 and 40 in the anticodon stem and loop of transfer RNAs.</text>
</comment>
<evidence type="ECO:0000313" key="10">
    <source>
        <dbReference type="Proteomes" id="UP000019402"/>
    </source>
</evidence>
<dbReference type="InterPro" id="IPR020097">
    <property type="entry name" value="PsdUridine_synth_TruA_a/b_dom"/>
</dbReference>
<dbReference type="HAMAP" id="MF_00171">
    <property type="entry name" value="TruA"/>
    <property type="match status" value="1"/>
</dbReference>
<proteinExistence type="inferred from homology"/>
<dbReference type="EC" id="5.4.99.12" evidence="4"/>
<dbReference type="Gene3D" id="3.30.70.660">
    <property type="entry name" value="Pseudouridine synthase I, catalytic domain, C-terminal subdomain"/>
    <property type="match status" value="1"/>
</dbReference>
<evidence type="ECO:0000256" key="1">
    <source>
        <dbReference type="ARBA" id="ARBA00009375"/>
    </source>
</evidence>
<dbReference type="STRING" id="869213.GCA_000517085_01837"/>
<comment type="caution">
    <text evidence="4">Lacks conserved residue(s) required for the propagation of feature annotation.</text>
</comment>
<dbReference type="NCBIfam" id="TIGR00071">
    <property type="entry name" value="hisT_truA"/>
    <property type="match status" value="1"/>
</dbReference>
<evidence type="ECO:0000256" key="5">
    <source>
        <dbReference type="PIRSR" id="PIRSR001430-1"/>
    </source>
</evidence>
<dbReference type="GO" id="GO:0160147">
    <property type="term" value="F:tRNA pseudouridine(38-40) synthase activity"/>
    <property type="evidence" value="ECO:0007669"/>
    <property type="project" value="UniProtKB-EC"/>
</dbReference>
<name>W7Y553_9BACT</name>
<dbReference type="EMBL" id="BAMD01000012">
    <property type="protein sequence ID" value="GAF02678.1"/>
    <property type="molecule type" value="Genomic_DNA"/>
</dbReference>
<dbReference type="InterPro" id="IPR020103">
    <property type="entry name" value="PsdUridine_synth_cat_dom_sf"/>
</dbReference>
<dbReference type="PIRSF" id="PIRSF001430">
    <property type="entry name" value="tRNA_psdUrid_synth"/>
    <property type="match status" value="1"/>
</dbReference>
<dbReference type="SUPFAM" id="SSF55120">
    <property type="entry name" value="Pseudouridine synthase"/>
    <property type="match status" value="1"/>
</dbReference>
<keyword evidence="2 4" id="KW-0819">tRNA processing</keyword>
<feature type="domain" description="Pseudouridine synthase I TruA alpha/beta" evidence="8">
    <location>
        <begin position="9"/>
        <end position="104"/>
    </location>
</feature>
<dbReference type="Proteomes" id="UP000019402">
    <property type="component" value="Unassembled WGS sequence"/>
</dbReference>
<sequence length="258" mass="29547">MARFFMELAYRGKNYHGWQIQPNAITVQEVLNTCVGKMLGQEINIVGCGRTDTGVHASYFVAHFESEKLPLGTEQFCYKLNRFLPRDIAVYSMTQVDEQTHSRFSAINRSYEYHLVTQKNPFLQESAYYLDKGIDFSKMNEAAQVLLDYTDFTSFSKLHTDVKTNNCKITKAIWEQKSDRWVFAISADRFLRNMVRAIVGTLLEVGQEKISLQRFCEIIEAKDRGLAGTSAPAHGLYLVGVDYPEALFIPKHQRVCCL</sequence>
<comment type="caution">
    <text evidence="9">The sequence shown here is derived from an EMBL/GenBank/DDBJ whole genome shotgun (WGS) entry which is preliminary data.</text>
</comment>
<dbReference type="GO" id="GO:0031119">
    <property type="term" value="P:tRNA pseudouridine synthesis"/>
    <property type="evidence" value="ECO:0007669"/>
    <property type="project" value="UniProtKB-UniRule"/>
</dbReference>
<accession>W7Y553</accession>
<evidence type="ECO:0000256" key="7">
    <source>
        <dbReference type="RuleBase" id="RU003792"/>
    </source>
</evidence>